<evidence type="ECO:0000313" key="5">
    <source>
        <dbReference type="Proteomes" id="UP001596060"/>
    </source>
</evidence>
<keyword evidence="5" id="KW-1185">Reference proteome</keyword>
<name>A0ABW0P8D9_9HYPH</name>
<dbReference type="EMBL" id="JBHSLU010000082">
    <property type="protein sequence ID" value="MFC5508347.1"/>
    <property type="molecule type" value="Genomic_DNA"/>
</dbReference>
<reference evidence="5" key="1">
    <citation type="journal article" date="2019" name="Int. J. Syst. Evol. Microbiol.">
        <title>The Global Catalogue of Microorganisms (GCM) 10K type strain sequencing project: providing services to taxonomists for standard genome sequencing and annotation.</title>
        <authorList>
            <consortium name="The Broad Institute Genomics Platform"/>
            <consortium name="The Broad Institute Genome Sequencing Center for Infectious Disease"/>
            <person name="Wu L."/>
            <person name="Ma J."/>
        </authorList>
    </citation>
    <scope>NUCLEOTIDE SEQUENCE [LARGE SCALE GENOMIC DNA]</scope>
    <source>
        <strain evidence="5">CCUG 43117</strain>
    </source>
</reference>
<keyword evidence="2" id="KW-0274">FAD</keyword>
<evidence type="ECO:0000313" key="4">
    <source>
        <dbReference type="EMBL" id="MFC5508347.1"/>
    </source>
</evidence>
<dbReference type="Gene3D" id="3.40.462.10">
    <property type="entry name" value="FAD-linked oxidases, C-terminal domain"/>
    <property type="match status" value="1"/>
</dbReference>
<accession>A0ABW0P8D9</accession>
<proteinExistence type="predicted"/>
<evidence type="ECO:0000256" key="2">
    <source>
        <dbReference type="ARBA" id="ARBA00022827"/>
    </source>
</evidence>
<dbReference type="InterPro" id="IPR016167">
    <property type="entry name" value="FAD-bd_PCMH_sub1"/>
</dbReference>
<evidence type="ECO:0000259" key="3">
    <source>
        <dbReference type="PROSITE" id="PS51387"/>
    </source>
</evidence>
<dbReference type="InterPro" id="IPR016169">
    <property type="entry name" value="FAD-bd_PCMH_sub2"/>
</dbReference>
<dbReference type="Pfam" id="PF01565">
    <property type="entry name" value="FAD_binding_4"/>
    <property type="match status" value="1"/>
</dbReference>
<dbReference type="InterPro" id="IPR006094">
    <property type="entry name" value="Oxid_FAD_bind_N"/>
</dbReference>
<gene>
    <name evidence="4" type="ORF">ACFPN9_24180</name>
</gene>
<dbReference type="Proteomes" id="UP001596060">
    <property type="component" value="Unassembled WGS sequence"/>
</dbReference>
<organism evidence="4 5">
    <name type="scientific">Bosea massiliensis</name>
    <dbReference type="NCBI Taxonomy" id="151419"/>
    <lineage>
        <taxon>Bacteria</taxon>
        <taxon>Pseudomonadati</taxon>
        <taxon>Pseudomonadota</taxon>
        <taxon>Alphaproteobacteria</taxon>
        <taxon>Hyphomicrobiales</taxon>
        <taxon>Boseaceae</taxon>
        <taxon>Bosea</taxon>
    </lineage>
</organism>
<dbReference type="InterPro" id="IPR016164">
    <property type="entry name" value="FAD-linked_Oxase-like_C"/>
</dbReference>
<dbReference type="Gene3D" id="3.30.465.10">
    <property type="match status" value="1"/>
</dbReference>
<dbReference type="PROSITE" id="PS51387">
    <property type="entry name" value="FAD_PCMH"/>
    <property type="match status" value="1"/>
</dbReference>
<dbReference type="PANTHER" id="PTHR11748">
    <property type="entry name" value="D-LACTATE DEHYDROGENASE"/>
    <property type="match status" value="1"/>
</dbReference>
<comment type="caution">
    <text evidence="4">The sequence shown here is derived from an EMBL/GenBank/DDBJ whole genome shotgun (WGS) entry which is preliminary data.</text>
</comment>
<dbReference type="InterPro" id="IPR016170">
    <property type="entry name" value="Cytok_DH_C_sf"/>
</dbReference>
<protein>
    <submittedName>
        <fullName evidence="4">FAD-dependent oxidoreductase</fullName>
    </submittedName>
</protein>
<dbReference type="InterPro" id="IPR016166">
    <property type="entry name" value="FAD-bd_PCMH"/>
</dbReference>
<dbReference type="PANTHER" id="PTHR11748:SF114">
    <property type="entry name" value="ARYL-ALCOHOL OXIDASE VANILLYL-ALCOHOL OXIDASE (AFU_ORTHOLOGUE AFUA_3G09500)-RELATED"/>
    <property type="match status" value="1"/>
</dbReference>
<sequence length="506" mass="53640">MTNLGPIQAPLPEALTTFLAACAAAIGAGHVSVSAVDLADWSLCTFPWSGHPLAVLSPGTAEEAVACLRLAGLHGCPLHPVSRGRSWGLGSRRPPRDAVILDLSRLNRIIDIDATSGTVRVEPGVTFSQLQDELTAREIPFHVPSFGGPPSASVLANALDRGEGSGAFGDRFGQLWDLDVGLTTGERLRTGYGRFENARLAPVHGRPVGPLIEGLFSQASFGCVLSGCLGLAPTAQHGCYIAFEIGLSDKLPAFVEAFTGLIRDRVVDYHDAFFWDGAKQIASAGIAADLTQPPPPRAYEEWLATISISANHAMILDCKKAIVIQTLLPFCSSFTIDEDGEPGSRNSGLRGFSDGGNVTSCYWAKPALPDGPLNPDRDRCGFLWLCPVIPLDGVALARMAQLTQAAARQFDIFIMAGAEAATERACHGYVSFAWDRDVPGADAKAMAAHAMLMEAFTREGFHPYRPTLPATAAAAPSQGDWAAVVRRLRHALDPAGVLATGRVADL</sequence>
<keyword evidence="1" id="KW-0285">Flavoprotein</keyword>
<dbReference type="SUPFAM" id="SSF56176">
    <property type="entry name" value="FAD-binding/transporter-associated domain-like"/>
    <property type="match status" value="1"/>
</dbReference>
<feature type="domain" description="FAD-binding PCMH-type" evidence="3">
    <location>
        <begin position="48"/>
        <end position="234"/>
    </location>
</feature>
<dbReference type="RefSeq" id="WP_377817758.1">
    <property type="nucleotide sequence ID" value="NZ_JBHSLU010000082.1"/>
</dbReference>
<dbReference type="Gene3D" id="3.30.43.10">
    <property type="entry name" value="Uridine Diphospho-n-acetylenolpyruvylglucosamine Reductase, domain 2"/>
    <property type="match status" value="1"/>
</dbReference>
<evidence type="ECO:0000256" key="1">
    <source>
        <dbReference type="ARBA" id="ARBA00022630"/>
    </source>
</evidence>
<dbReference type="InterPro" id="IPR036318">
    <property type="entry name" value="FAD-bd_PCMH-like_sf"/>
</dbReference>
<dbReference type="SUPFAM" id="SSF55103">
    <property type="entry name" value="FAD-linked oxidases, C-terminal domain"/>
    <property type="match status" value="1"/>
</dbReference>